<gene>
    <name evidence="5" type="ORF">H9935_14635</name>
</gene>
<dbReference type="InterPro" id="IPR018062">
    <property type="entry name" value="HTH_AraC-typ_CS"/>
</dbReference>
<feature type="domain" description="HTH araC/xylS-type" evidence="4">
    <location>
        <begin position="204"/>
        <end position="302"/>
    </location>
</feature>
<evidence type="ECO:0000313" key="5">
    <source>
        <dbReference type="EMBL" id="HJC12006.1"/>
    </source>
</evidence>
<dbReference type="InterPro" id="IPR037923">
    <property type="entry name" value="HTH-like"/>
</dbReference>
<evidence type="ECO:0000259" key="4">
    <source>
        <dbReference type="PROSITE" id="PS01124"/>
    </source>
</evidence>
<organism evidence="5 6">
    <name type="scientific">Candidatus Blautia merdigallinarum</name>
    <dbReference type="NCBI Taxonomy" id="2838495"/>
    <lineage>
        <taxon>Bacteria</taxon>
        <taxon>Bacillati</taxon>
        <taxon>Bacillota</taxon>
        <taxon>Clostridia</taxon>
        <taxon>Lachnospirales</taxon>
        <taxon>Lachnospiraceae</taxon>
        <taxon>Blautia</taxon>
    </lineage>
</organism>
<dbReference type="PANTHER" id="PTHR43280">
    <property type="entry name" value="ARAC-FAMILY TRANSCRIPTIONAL REGULATOR"/>
    <property type="match status" value="1"/>
</dbReference>
<proteinExistence type="predicted"/>
<dbReference type="InterPro" id="IPR009057">
    <property type="entry name" value="Homeodomain-like_sf"/>
</dbReference>
<dbReference type="SUPFAM" id="SSF46689">
    <property type="entry name" value="Homeodomain-like"/>
    <property type="match status" value="2"/>
</dbReference>
<dbReference type="GO" id="GO:0003700">
    <property type="term" value="F:DNA-binding transcription factor activity"/>
    <property type="evidence" value="ECO:0007669"/>
    <property type="project" value="InterPro"/>
</dbReference>
<dbReference type="Pfam" id="PF12833">
    <property type="entry name" value="HTH_18"/>
    <property type="match status" value="1"/>
</dbReference>
<evidence type="ECO:0000256" key="2">
    <source>
        <dbReference type="ARBA" id="ARBA00023125"/>
    </source>
</evidence>
<name>A0A9D2N6W8_9FIRM</name>
<dbReference type="InterPro" id="IPR020449">
    <property type="entry name" value="Tscrpt_reg_AraC-type_HTH"/>
</dbReference>
<protein>
    <submittedName>
        <fullName evidence="5">AraC family transcriptional regulator</fullName>
    </submittedName>
</protein>
<dbReference type="SMART" id="SM00342">
    <property type="entry name" value="HTH_ARAC"/>
    <property type="match status" value="1"/>
</dbReference>
<comment type="caution">
    <text evidence="5">The sequence shown here is derived from an EMBL/GenBank/DDBJ whole genome shotgun (WGS) entry which is preliminary data.</text>
</comment>
<dbReference type="InterPro" id="IPR003313">
    <property type="entry name" value="AraC-bd"/>
</dbReference>
<reference evidence="5" key="1">
    <citation type="journal article" date="2021" name="PeerJ">
        <title>Extensive microbial diversity within the chicken gut microbiome revealed by metagenomics and culture.</title>
        <authorList>
            <person name="Gilroy R."/>
            <person name="Ravi A."/>
            <person name="Getino M."/>
            <person name="Pursley I."/>
            <person name="Horton D.L."/>
            <person name="Alikhan N.F."/>
            <person name="Baker D."/>
            <person name="Gharbi K."/>
            <person name="Hall N."/>
            <person name="Watson M."/>
            <person name="Adriaenssens E.M."/>
            <person name="Foster-Nyarko E."/>
            <person name="Jarju S."/>
            <person name="Secka A."/>
            <person name="Antonio M."/>
            <person name="Oren A."/>
            <person name="Chaudhuri R.R."/>
            <person name="La Ragione R."/>
            <person name="Hildebrand F."/>
            <person name="Pallen M.J."/>
        </authorList>
    </citation>
    <scope>NUCLEOTIDE SEQUENCE</scope>
    <source>
        <strain evidence="5">ChiSxjej6B18-287</strain>
    </source>
</reference>
<evidence type="ECO:0000256" key="1">
    <source>
        <dbReference type="ARBA" id="ARBA00023015"/>
    </source>
</evidence>
<dbReference type="EMBL" id="DWWV01000200">
    <property type="protein sequence ID" value="HJC12006.1"/>
    <property type="molecule type" value="Genomic_DNA"/>
</dbReference>
<dbReference type="GO" id="GO:0043565">
    <property type="term" value="F:sequence-specific DNA binding"/>
    <property type="evidence" value="ECO:0007669"/>
    <property type="project" value="InterPro"/>
</dbReference>
<accession>A0A9D2N6W8</accession>
<keyword evidence="2" id="KW-0238">DNA-binding</keyword>
<evidence type="ECO:0000313" key="6">
    <source>
        <dbReference type="Proteomes" id="UP000823893"/>
    </source>
</evidence>
<dbReference type="InterPro" id="IPR014710">
    <property type="entry name" value="RmlC-like_jellyroll"/>
</dbReference>
<dbReference type="PANTHER" id="PTHR43280:SF28">
    <property type="entry name" value="HTH-TYPE TRANSCRIPTIONAL ACTIVATOR RHAS"/>
    <property type="match status" value="1"/>
</dbReference>
<dbReference type="InterPro" id="IPR018060">
    <property type="entry name" value="HTH_AraC"/>
</dbReference>
<dbReference type="Pfam" id="PF02311">
    <property type="entry name" value="AraC_binding"/>
    <property type="match status" value="1"/>
</dbReference>
<reference evidence="5" key="2">
    <citation type="submission" date="2021-04" db="EMBL/GenBank/DDBJ databases">
        <authorList>
            <person name="Gilroy R."/>
        </authorList>
    </citation>
    <scope>NUCLEOTIDE SEQUENCE</scope>
    <source>
        <strain evidence="5">ChiSxjej6B18-287</strain>
    </source>
</reference>
<evidence type="ECO:0000256" key="3">
    <source>
        <dbReference type="ARBA" id="ARBA00023163"/>
    </source>
</evidence>
<dbReference type="Proteomes" id="UP000823893">
    <property type="component" value="Unassembled WGS sequence"/>
</dbReference>
<dbReference type="PROSITE" id="PS01124">
    <property type="entry name" value="HTH_ARAC_FAMILY_2"/>
    <property type="match status" value="1"/>
</dbReference>
<keyword evidence="1" id="KW-0805">Transcription regulation</keyword>
<dbReference type="AlphaFoldDB" id="A0A9D2N6W8"/>
<dbReference type="SUPFAM" id="SSF51215">
    <property type="entry name" value="Regulatory protein AraC"/>
    <property type="match status" value="1"/>
</dbReference>
<sequence length="303" mass="35247">MEKYNTQDKESHSLSILDNQFESMQHGDSPFPCAYYVDNYKNGNDSYPWHWHEELEIAYVSQGEINAFINGEHYLLHEGEGCFINRKILHSYSGQAAHRSLFPNILFSPSLLYGSQDSVFWEKYVKKLVFSTDFTHMVLRPSVPWQAEILKKAETAVSAFQSPEYGYEFRIREILSDILLSLLRNKPDTPPEHVHSRQELSRVLDMLSYIQMHYTEEIHLEQIAASASLSPRSCLRCFKNIIGTSPMQYIIDLRIRKARQLLIQTDLSILEISASCGFQDQSYFIKTFRQKTGTTPLKFRKQL</sequence>
<dbReference type="PRINTS" id="PR00032">
    <property type="entry name" value="HTHARAC"/>
</dbReference>
<dbReference type="PROSITE" id="PS00041">
    <property type="entry name" value="HTH_ARAC_FAMILY_1"/>
    <property type="match status" value="1"/>
</dbReference>
<dbReference type="Gene3D" id="1.10.10.60">
    <property type="entry name" value="Homeodomain-like"/>
    <property type="match status" value="2"/>
</dbReference>
<keyword evidence="3" id="KW-0804">Transcription</keyword>
<dbReference type="Gene3D" id="2.60.120.10">
    <property type="entry name" value="Jelly Rolls"/>
    <property type="match status" value="1"/>
</dbReference>